<keyword evidence="2" id="KW-1185">Reference proteome</keyword>
<proteinExistence type="predicted"/>
<evidence type="ECO:0000313" key="1">
    <source>
        <dbReference type="EMBL" id="MET3660461.1"/>
    </source>
</evidence>
<comment type="caution">
    <text evidence="1">The sequence shown here is derived from an EMBL/GenBank/DDBJ whole genome shotgun (WGS) entry which is preliminary data.</text>
</comment>
<dbReference type="RefSeq" id="WP_354150357.1">
    <property type="nucleotide sequence ID" value="NZ_JBEPMN010000002.1"/>
</dbReference>
<organism evidence="1 2">
    <name type="scientific">Aquamicrobium ahrensii</name>
    <dbReference type="NCBI Taxonomy" id="469551"/>
    <lineage>
        <taxon>Bacteria</taxon>
        <taxon>Pseudomonadati</taxon>
        <taxon>Pseudomonadota</taxon>
        <taxon>Alphaproteobacteria</taxon>
        <taxon>Hyphomicrobiales</taxon>
        <taxon>Phyllobacteriaceae</taxon>
        <taxon>Aquamicrobium</taxon>
    </lineage>
</organism>
<dbReference type="Proteomes" id="UP001549143">
    <property type="component" value="Unassembled WGS sequence"/>
</dbReference>
<name>A0ABV2KHA0_9HYPH</name>
<evidence type="ECO:0000313" key="2">
    <source>
        <dbReference type="Proteomes" id="UP001549143"/>
    </source>
</evidence>
<accession>A0ABV2KHA0</accession>
<reference evidence="1 2" key="1">
    <citation type="submission" date="2024-06" db="EMBL/GenBank/DDBJ databases">
        <title>Genomic Encyclopedia of Type Strains, Phase IV (KMG-IV): sequencing the most valuable type-strain genomes for metagenomic binning, comparative biology and taxonomic classification.</title>
        <authorList>
            <person name="Goeker M."/>
        </authorList>
    </citation>
    <scope>NUCLEOTIDE SEQUENCE [LARGE SCALE GENOMIC DNA]</scope>
    <source>
        <strain evidence="1 2">DSM 19730</strain>
    </source>
</reference>
<protein>
    <submittedName>
        <fullName evidence="1">Uncharacterized protein</fullName>
    </submittedName>
</protein>
<sequence>MAETRRADMHCDREIDALLSNGSTDSLFDRLMALPRSAASATGGEWDRAVASRLQTHLSRQMRAVLEQGEQHGRNAA</sequence>
<dbReference type="EMBL" id="JBEPMN010000002">
    <property type="protein sequence ID" value="MET3660461.1"/>
    <property type="molecule type" value="Genomic_DNA"/>
</dbReference>
<gene>
    <name evidence="1" type="ORF">ABID44_000775</name>
</gene>